<evidence type="ECO:0000313" key="3">
    <source>
        <dbReference type="Proteomes" id="UP001172457"/>
    </source>
</evidence>
<feature type="compositionally biased region" description="Polar residues" evidence="1">
    <location>
        <begin position="15"/>
        <end position="25"/>
    </location>
</feature>
<comment type="caution">
    <text evidence="2">The sequence shown here is derived from an EMBL/GenBank/DDBJ whole genome shotgun (WGS) entry which is preliminary data.</text>
</comment>
<evidence type="ECO:0000313" key="2">
    <source>
        <dbReference type="EMBL" id="KAJ9535607.1"/>
    </source>
</evidence>
<sequence length="119" mass="13628">MKIPIQKRGDHKSQEIQCTFPNSDPSLGYPKDLEELRDPKMGEMEKCCGPLSSIWGFHLYDSSLSVHLKRNFAGFGMGFEFQNLCKPCLICWIWKGDLSFIHSFVDLTDCQFLSLDMTA</sequence>
<reference evidence="2" key="1">
    <citation type="submission" date="2023-03" db="EMBL/GenBank/DDBJ databases">
        <title>Chromosome-scale reference genome and RAD-based genetic map of yellow starthistle (Centaurea solstitialis) reveal putative structural variation and QTLs associated with invader traits.</title>
        <authorList>
            <person name="Reatini B."/>
            <person name="Cang F.A."/>
            <person name="Jiang Q."/>
            <person name="Mckibben M.T.W."/>
            <person name="Barker M.S."/>
            <person name="Rieseberg L.H."/>
            <person name="Dlugosch K.M."/>
        </authorList>
    </citation>
    <scope>NUCLEOTIDE SEQUENCE</scope>
    <source>
        <strain evidence="2">CAN-66</strain>
        <tissue evidence="2">Leaf</tissue>
    </source>
</reference>
<protein>
    <submittedName>
        <fullName evidence="2">Uncharacterized protein</fullName>
    </submittedName>
</protein>
<keyword evidence="3" id="KW-1185">Reference proteome</keyword>
<accession>A0AA38VUS9</accession>
<evidence type="ECO:0000256" key="1">
    <source>
        <dbReference type="SAM" id="MobiDB-lite"/>
    </source>
</evidence>
<dbReference type="AlphaFoldDB" id="A0AA38VUS9"/>
<name>A0AA38VUS9_9ASTR</name>
<organism evidence="2 3">
    <name type="scientific">Centaurea solstitialis</name>
    <name type="common">yellow star-thistle</name>
    <dbReference type="NCBI Taxonomy" id="347529"/>
    <lineage>
        <taxon>Eukaryota</taxon>
        <taxon>Viridiplantae</taxon>
        <taxon>Streptophyta</taxon>
        <taxon>Embryophyta</taxon>
        <taxon>Tracheophyta</taxon>
        <taxon>Spermatophyta</taxon>
        <taxon>Magnoliopsida</taxon>
        <taxon>eudicotyledons</taxon>
        <taxon>Gunneridae</taxon>
        <taxon>Pentapetalae</taxon>
        <taxon>asterids</taxon>
        <taxon>campanulids</taxon>
        <taxon>Asterales</taxon>
        <taxon>Asteraceae</taxon>
        <taxon>Carduoideae</taxon>
        <taxon>Cardueae</taxon>
        <taxon>Centaureinae</taxon>
        <taxon>Centaurea</taxon>
    </lineage>
</organism>
<proteinExistence type="predicted"/>
<feature type="region of interest" description="Disordered" evidence="1">
    <location>
        <begin position="1"/>
        <end position="31"/>
    </location>
</feature>
<dbReference type="EMBL" id="JARYMX010000183">
    <property type="protein sequence ID" value="KAJ9535607.1"/>
    <property type="molecule type" value="Genomic_DNA"/>
</dbReference>
<dbReference type="Proteomes" id="UP001172457">
    <property type="component" value="Unassembled WGS sequence"/>
</dbReference>
<gene>
    <name evidence="2" type="ORF">OSB04_un001259</name>
</gene>